<dbReference type="OrthoDB" id="6287767at2"/>
<feature type="transmembrane region" description="Helical" evidence="1">
    <location>
        <begin position="12"/>
        <end position="32"/>
    </location>
</feature>
<dbReference type="AlphaFoldDB" id="A0A4P6P756"/>
<evidence type="ECO:0000313" key="2">
    <source>
        <dbReference type="EMBL" id="QBG35302.1"/>
    </source>
</evidence>
<dbReference type="NCBIfam" id="TIGR02532">
    <property type="entry name" value="IV_pilin_GFxxxE"/>
    <property type="match status" value="1"/>
</dbReference>
<name>A0A4P6P756_9GAMM</name>
<dbReference type="InterPro" id="IPR012902">
    <property type="entry name" value="N_methyl_site"/>
</dbReference>
<gene>
    <name evidence="2" type="ORF">EMK97_05995</name>
</gene>
<proteinExistence type="predicted"/>
<organism evidence="2 3">
    <name type="scientific">Litorilituus sediminis</name>
    <dbReference type="NCBI Taxonomy" id="718192"/>
    <lineage>
        <taxon>Bacteria</taxon>
        <taxon>Pseudomonadati</taxon>
        <taxon>Pseudomonadota</taxon>
        <taxon>Gammaproteobacteria</taxon>
        <taxon>Alteromonadales</taxon>
        <taxon>Colwelliaceae</taxon>
        <taxon>Litorilituus</taxon>
    </lineage>
</organism>
<keyword evidence="1" id="KW-1133">Transmembrane helix</keyword>
<evidence type="ECO:0000313" key="3">
    <source>
        <dbReference type="Proteomes" id="UP000290244"/>
    </source>
</evidence>
<dbReference type="RefSeq" id="WP_130600344.1">
    <property type="nucleotide sequence ID" value="NZ_CP034759.1"/>
</dbReference>
<dbReference type="KEGG" id="lsd:EMK97_05995"/>
<dbReference type="PROSITE" id="PS00409">
    <property type="entry name" value="PROKAR_NTER_METHYL"/>
    <property type="match status" value="1"/>
</dbReference>
<reference evidence="2 3" key="1">
    <citation type="submission" date="2018-12" db="EMBL/GenBank/DDBJ databases">
        <title>Complete genome of Litorilituus sediminis.</title>
        <authorList>
            <person name="Liu A."/>
            <person name="Rong J."/>
        </authorList>
    </citation>
    <scope>NUCLEOTIDE SEQUENCE [LARGE SCALE GENOMIC DNA]</scope>
    <source>
        <strain evidence="2 3">JCM 17549</strain>
    </source>
</reference>
<sequence>MKSKGYTLIEVLVSMVIFSVLMTLAVSSYRYFFNETGGKGKADYDLSLLTKRKVINSSIKGLKPYYYSGVARKNELFFKGNESAFSFVTSNPSYLKEPMVIANFFIQESGKVLAYCELPLGSVSLSNYRFKVSSCQDYQVYMNAENIRFSYFTWKDVLELDNYYSELLNIAIKPTPLWREQYDSAKTIILPLYIKVMIEGGEALLPPELLFEIPQELPHSKADKNAL</sequence>
<dbReference type="EMBL" id="CP034759">
    <property type="protein sequence ID" value="QBG35302.1"/>
    <property type="molecule type" value="Genomic_DNA"/>
</dbReference>
<evidence type="ECO:0000256" key="1">
    <source>
        <dbReference type="SAM" id="Phobius"/>
    </source>
</evidence>
<keyword evidence="3" id="KW-1185">Reference proteome</keyword>
<keyword evidence="1" id="KW-0812">Transmembrane</keyword>
<dbReference type="Pfam" id="PF07963">
    <property type="entry name" value="N_methyl"/>
    <property type="match status" value="1"/>
</dbReference>
<protein>
    <submittedName>
        <fullName evidence="2">Prepilin-type N-terminal cleavage/methylation domain-containing protein</fullName>
    </submittedName>
</protein>
<dbReference type="Proteomes" id="UP000290244">
    <property type="component" value="Chromosome"/>
</dbReference>
<accession>A0A4P6P756</accession>
<keyword evidence="1" id="KW-0472">Membrane</keyword>